<dbReference type="AlphaFoldDB" id="A0A383CW59"/>
<sequence>MGRISGTVCIISILVILMQASSAQAWWEKGHRIIAANAVAVLPDDMPGFFKKGAATLVRLSVQPDMWKEFGNELRRAESPDHYMDTEYLAPRPAALEFYKDRYVAMRNM</sequence>
<evidence type="ECO:0000313" key="1">
    <source>
        <dbReference type="EMBL" id="SVE36270.1"/>
    </source>
</evidence>
<name>A0A383CW59_9ZZZZ</name>
<protein>
    <submittedName>
        <fullName evidence="1">Uncharacterized protein</fullName>
    </submittedName>
</protein>
<dbReference type="SUPFAM" id="SSF48537">
    <property type="entry name" value="Phospholipase C/P1 nuclease"/>
    <property type="match status" value="1"/>
</dbReference>
<proteinExistence type="predicted"/>
<dbReference type="InterPro" id="IPR008947">
    <property type="entry name" value="PLipase_C/P1_nuclease_dom_sf"/>
</dbReference>
<feature type="non-terminal residue" evidence="1">
    <location>
        <position position="109"/>
    </location>
</feature>
<gene>
    <name evidence="1" type="ORF">METZ01_LOCUS489124</name>
</gene>
<dbReference type="EMBL" id="UINC01212097">
    <property type="protein sequence ID" value="SVE36270.1"/>
    <property type="molecule type" value="Genomic_DNA"/>
</dbReference>
<accession>A0A383CW59</accession>
<dbReference type="GO" id="GO:0016788">
    <property type="term" value="F:hydrolase activity, acting on ester bonds"/>
    <property type="evidence" value="ECO:0007669"/>
    <property type="project" value="InterPro"/>
</dbReference>
<reference evidence="1" key="1">
    <citation type="submission" date="2018-05" db="EMBL/GenBank/DDBJ databases">
        <authorList>
            <person name="Lanie J.A."/>
            <person name="Ng W.-L."/>
            <person name="Kazmierczak K.M."/>
            <person name="Andrzejewski T.M."/>
            <person name="Davidsen T.M."/>
            <person name="Wayne K.J."/>
            <person name="Tettelin H."/>
            <person name="Glass J.I."/>
            <person name="Rusch D."/>
            <person name="Podicherti R."/>
            <person name="Tsui H.-C.T."/>
            <person name="Winkler M.E."/>
        </authorList>
    </citation>
    <scope>NUCLEOTIDE SEQUENCE</scope>
</reference>
<dbReference type="Gene3D" id="1.10.575.10">
    <property type="entry name" value="P1 Nuclease"/>
    <property type="match status" value="1"/>
</dbReference>
<organism evidence="1">
    <name type="scientific">marine metagenome</name>
    <dbReference type="NCBI Taxonomy" id="408172"/>
    <lineage>
        <taxon>unclassified sequences</taxon>
        <taxon>metagenomes</taxon>
        <taxon>ecological metagenomes</taxon>
    </lineage>
</organism>